<evidence type="ECO:0000259" key="8">
    <source>
        <dbReference type="PROSITE" id="PS51462"/>
    </source>
</evidence>
<evidence type="ECO:0000256" key="5">
    <source>
        <dbReference type="ARBA" id="ARBA00022801"/>
    </source>
</evidence>
<dbReference type="Gene3D" id="3.90.79.10">
    <property type="entry name" value="Nucleoside Triphosphate Pyrophosphohydrolase"/>
    <property type="match status" value="1"/>
</dbReference>
<evidence type="ECO:0000256" key="1">
    <source>
        <dbReference type="ARBA" id="ARBA00000847"/>
    </source>
</evidence>
<protein>
    <recommendedName>
        <fullName evidence="4">GDP-mannose pyrophosphatase</fullName>
    </recommendedName>
    <alternativeName>
        <fullName evidence="6">GDP-mannose hydrolase</fullName>
    </alternativeName>
    <alternativeName>
        <fullName evidence="7">GDPMK</fullName>
    </alternativeName>
</protein>
<dbReference type="Proteomes" id="UP000230052">
    <property type="component" value="Unassembled WGS sequence"/>
</dbReference>
<dbReference type="AlphaFoldDB" id="A0A2J0KTP9"/>
<gene>
    <name evidence="9" type="ORF">COS99_03110</name>
</gene>
<dbReference type="InterPro" id="IPR000086">
    <property type="entry name" value="NUDIX_hydrolase_dom"/>
</dbReference>
<comment type="catalytic activity">
    <reaction evidence="1">
        <text>GDP-alpha-D-mannose + H2O = alpha-D-mannose 1-phosphate + GMP + 2 H(+)</text>
        <dbReference type="Rhea" id="RHEA:27978"/>
        <dbReference type="ChEBI" id="CHEBI:15377"/>
        <dbReference type="ChEBI" id="CHEBI:15378"/>
        <dbReference type="ChEBI" id="CHEBI:57527"/>
        <dbReference type="ChEBI" id="CHEBI:58115"/>
        <dbReference type="ChEBI" id="CHEBI:58409"/>
    </reaction>
</comment>
<dbReference type="PANTHER" id="PTHR11839:SF18">
    <property type="entry name" value="NUDIX HYDROLASE DOMAIN-CONTAINING PROTEIN"/>
    <property type="match status" value="1"/>
</dbReference>
<feature type="domain" description="Nudix hydrolase" evidence="8">
    <location>
        <begin position="34"/>
        <end position="162"/>
    </location>
</feature>
<evidence type="ECO:0000256" key="6">
    <source>
        <dbReference type="ARBA" id="ARBA00032162"/>
    </source>
</evidence>
<comment type="caution">
    <text evidence="9">The sequence shown here is derived from an EMBL/GenBank/DDBJ whole genome shotgun (WGS) entry which is preliminary data.</text>
</comment>
<dbReference type="CDD" id="cd03424">
    <property type="entry name" value="NUDIX_ADPRase_Nudt5_UGPPase_Nudt14"/>
    <property type="match status" value="1"/>
</dbReference>
<name>A0A2J0KTP9_9BACT</name>
<organism evidence="9 10">
    <name type="scientific">Candidatus Aquitaenariimonas noxiae</name>
    <dbReference type="NCBI Taxonomy" id="1974741"/>
    <lineage>
        <taxon>Bacteria</taxon>
        <taxon>Pseudomonadati</taxon>
        <taxon>Candidatus Omnitrophota</taxon>
        <taxon>Candidatus Aquitaenariimonas</taxon>
    </lineage>
</organism>
<dbReference type="PROSITE" id="PS51462">
    <property type="entry name" value="NUDIX"/>
    <property type="match status" value="1"/>
</dbReference>
<comment type="similarity">
    <text evidence="3">Belongs to the Nudix hydrolase family. NudK subfamily.</text>
</comment>
<reference evidence="9 10" key="1">
    <citation type="submission" date="2017-09" db="EMBL/GenBank/DDBJ databases">
        <title>Depth-based differentiation of microbial function through sediment-hosted aquifers and enrichment of novel symbionts in the deep terrestrial subsurface.</title>
        <authorList>
            <person name="Probst A.J."/>
            <person name="Ladd B."/>
            <person name="Jarett J.K."/>
            <person name="Geller-Mcgrath D.E."/>
            <person name="Sieber C.M."/>
            <person name="Emerson J.B."/>
            <person name="Anantharaman K."/>
            <person name="Thomas B.C."/>
            <person name="Malmstrom R."/>
            <person name="Stieglmeier M."/>
            <person name="Klingl A."/>
            <person name="Woyke T."/>
            <person name="Ryan C.M."/>
            <person name="Banfield J.F."/>
        </authorList>
    </citation>
    <scope>NUCLEOTIDE SEQUENCE [LARGE SCALE GENOMIC DNA]</scope>
    <source>
        <strain evidence="9">CG07_land_8_20_14_0_80_42_15</strain>
    </source>
</reference>
<evidence type="ECO:0000256" key="3">
    <source>
        <dbReference type="ARBA" id="ARBA00007275"/>
    </source>
</evidence>
<evidence type="ECO:0000313" key="10">
    <source>
        <dbReference type="Proteomes" id="UP000230052"/>
    </source>
</evidence>
<dbReference type="InterPro" id="IPR015797">
    <property type="entry name" value="NUDIX_hydrolase-like_dom_sf"/>
</dbReference>
<evidence type="ECO:0000256" key="7">
    <source>
        <dbReference type="ARBA" id="ARBA00032272"/>
    </source>
</evidence>
<dbReference type="GO" id="GO:0019693">
    <property type="term" value="P:ribose phosphate metabolic process"/>
    <property type="evidence" value="ECO:0007669"/>
    <property type="project" value="TreeGrafter"/>
</dbReference>
<keyword evidence="5 9" id="KW-0378">Hydrolase</keyword>
<dbReference type="EMBL" id="PEWV01000031">
    <property type="protein sequence ID" value="PIU41871.1"/>
    <property type="molecule type" value="Genomic_DNA"/>
</dbReference>
<dbReference type="GO" id="GO:0006753">
    <property type="term" value="P:nucleoside phosphate metabolic process"/>
    <property type="evidence" value="ECO:0007669"/>
    <property type="project" value="TreeGrafter"/>
</dbReference>
<accession>A0A2J0KTP9</accession>
<dbReference type="Pfam" id="PF00293">
    <property type="entry name" value="NUDIX"/>
    <property type="match status" value="1"/>
</dbReference>
<comment type="cofactor">
    <cofactor evidence="2">
        <name>Mg(2+)</name>
        <dbReference type="ChEBI" id="CHEBI:18420"/>
    </cofactor>
</comment>
<evidence type="ECO:0000256" key="2">
    <source>
        <dbReference type="ARBA" id="ARBA00001946"/>
    </source>
</evidence>
<dbReference type="GO" id="GO:0016787">
    <property type="term" value="F:hydrolase activity"/>
    <property type="evidence" value="ECO:0007669"/>
    <property type="project" value="UniProtKB-KW"/>
</dbReference>
<evidence type="ECO:0000313" key="9">
    <source>
        <dbReference type="EMBL" id="PIU41871.1"/>
    </source>
</evidence>
<proteinExistence type="inferred from homology"/>
<sequence length="168" mass="18997">MVNGKQIFQGRLLNLFLKRQKFPNGYIGTLEIIKHPGAVLIVPFLSDDKIILIKQYRPVINAYIWELPAGTLNKGEDPLKCARRELIEEIGYDAGILEKIGYIYSAPGYTTEKIIIYKAKKLIKVKAKKEVDEVITPKVFTRKAIQKLINSGKIVDAKTICAIKLVIK</sequence>
<evidence type="ECO:0000256" key="4">
    <source>
        <dbReference type="ARBA" id="ARBA00016377"/>
    </source>
</evidence>
<dbReference type="PANTHER" id="PTHR11839">
    <property type="entry name" value="UDP/ADP-SUGAR PYROPHOSPHATASE"/>
    <property type="match status" value="1"/>
</dbReference>
<dbReference type="PROSITE" id="PS00893">
    <property type="entry name" value="NUDIX_BOX"/>
    <property type="match status" value="1"/>
</dbReference>
<dbReference type="InterPro" id="IPR020084">
    <property type="entry name" value="NUDIX_hydrolase_CS"/>
</dbReference>
<dbReference type="SUPFAM" id="SSF55811">
    <property type="entry name" value="Nudix"/>
    <property type="match status" value="1"/>
</dbReference>